<dbReference type="AlphaFoldDB" id="A0A699Y8J9"/>
<accession>A0A699Y8J9</accession>
<evidence type="ECO:0000313" key="3">
    <source>
        <dbReference type="Proteomes" id="UP000485058"/>
    </source>
</evidence>
<proteinExistence type="predicted"/>
<feature type="signal peptide" evidence="1">
    <location>
        <begin position="1"/>
        <end position="26"/>
    </location>
</feature>
<evidence type="ECO:0000256" key="1">
    <source>
        <dbReference type="SAM" id="SignalP"/>
    </source>
</evidence>
<organism evidence="2 3">
    <name type="scientific">Haematococcus lacustris</name>
    <name type="common">Green alga</name>
    <name type="synonym">Haematococcus pluvialis</name>
    <dbReference type="NCBI Taxonomy" id="44745"/>
    <lineage>
        <taxon>Eukaryota</taxon>
        <taxon>Viridiplantae</taxon>
        <taxon>Chlorophyta</taxon>
        <taxon>core chlorophytes</taxon>
        <taxon>Chlorophyceae</taxon>
        <taxon>CS clade</taxon>
        <taxon>Chlamydomonadales</taxon>
        <taxon>Haematococcaceae</taxon>
        <taxon>Haematococcus</taxon>
    </lineage>
</organism>
<feature type="non-terminal residue" evidence="2">
    <location>
        <position position="1"/>
    </location>
</feature>
<sequence length="61" mass="6343">MWTPRGAFGSLYRVAVAIALLQFASADAGVGTCSNPYVIAGLPVNATNQLFGVGFDTYNST</sequence>
<gene>
    <name evidence="2" type="ORF">HaLaN_01142</name>
</gene>
<dbReference type="Proteomes" id="UP000485058">
    <property type="component" value="Unassembled WGS sequence"/>
</dbReference>
<name>A0A699Y8J9_HAELA</name>
<reference evidence="2 3" key="1">
    <citation type="submission" date="2020-02" db="EMBL/GenBank/DDBJ databases">
        <title>Draft genome sequence of Haematococcus lacustris strain NIES-144.</title>
        <authorList>
            <person name="Morimoto D."/>
            <person name="Nakagawa S."/>
            <person name="Yoshida T."/>
            <person name="Sawayama S."/>
        </authorList>
    </citation>
    <scope>NUCLEOTIDE SEQUENCE [LARGE SCALE GENOMIC DNA]</scope>
    <source>
        <strain evidence="2 3">NIES-144</strain>
    </source>
</reference>
<feature type="non-terminal residue" evidence="2">
    <location>
        <position position="61"/>
    </location>
</feature>
<dbReference type="EMBL" id="BLLF01000041">
    <property type="protein sequence ID" value="GFH06497.1"/>
    <property type="molecule type" value="Genomic_DNA"/>
</dbReference>
<feature type="chain" id="PRO_5025394800" evidence="1">
    <location>
        <begin position="27"/>
        <end position="61"/>
    </location>
</feature>
<keyword evidence="3" id="KW-1185">Reference proteome</keyword>
<keyword evidence="1" id="KW-0732">Signal</keyword>
<protein>
    <submittedName>
        <fullName evidence="2">Uncharacterized protein</fullName>
    </submittedName>
</protein>
<comment type="caution">
    <text evidence="2">The sequence shown here is derived from an EMBL/GenBank/DDBJ whole genome shotgun (WGS) entry which is preliminary data.</text>
</comment>
<evidence type="ECO:0000313" key="2">
    <source>
        <dbReference type="EMBL" id="GFH06497.1"/>
    </source>
</evidence>